<dbReference type="SUPFAM" id="SSF53613">
    <property type="entry name" value="Ribokinase-like"/>
    <property type="match status" value="1"/>
</dbReference>
<dbReference type="OrthoDB" id="45225at2157"/>
<dbReference type="eggNOG" id="arCOG00016">
    <property type="taxonomic scope" value="Archaea"/>
</dbReference>
<protein>
    <submittedName>
        <fullName evidence="1">Ribokinase-like domain-containing protein</fullName>
    </submittedName>
</protein>
<dbReference type="HOGENOM" id="CLU_1021571_0_0_2"/>
<dbReference type="InterPro" id="IPR029056">
    <property type="entry name" value="Ribokinase-like"/>
</dbReference>
<dbReference type="EMBL" id="CP001742">
    <property type="protein sequence ID" value="ADL18898.1"/>
    <property type="molecule type" value="Genomic_DNA"/>
</dbReference>
<keyword evidence="1" id="KW-0418">Kinase</keyword>
<gene>
    <name evidence="1" type="ordered locus">ASAC_0491</name>
</gene>
<proteinExistence type="predicted"/>
<dbReference type="RefSeq" id="WP_013266410.1">
    <property type="nucleotide sequence ID" value="NC_014374.1"/>
</dbReference>
<keyword evidence="2" id="KW-1185">Reference proteome</keyword>
<sequence length="272" mass="29319">MRAIIVASPTLDRVRLPNGVVRLQAGGPALYAGFALRSLGYEVCALGTYGRLVSPTLKLESSLGIRRICCEGRGEGYVFAHYYDPGSPARRSTIESVSGPLTADDLYSALKECDPDLVIISPVYSEVPPELLGSSALRGRRVSVDVQGFSRSLGDGWWERLSPEHVSLVHLSNDDAGESVAESLARKFPNVLYTVGPGGALIYVGGKVTAVPSPQGNELLEDRTGAGDVMLALVSHRFLMQGLPLDEAYLRSQEDFLEIMRRLSKAKVLGQS</sequence>
<reference evidence="1 2" key="1">
    <citation type="journal article" date="2010" name="Appl. Environ. Microbiol.">
        <title>The genome sequence of the crenarchaeon Acidilobus saccharovorans supports a new order, Acidilobales, and suggests an important ecological role in terrestrial acidic hot springs.</title>
        <authorList>
            <person name="Mardanov A.V."/>
            <person name="Svetlitchnyi V.A."/>
            <person name="Beletsky A.V."/>
            <person name="Prokofeva M.I."/>
            <person name="Bonch-Osmolovskaya E.A."/>
            <person name="Ravin N.V."/>
            <person name="Skryabin K.G."/>
        </authorList>
    </citation>
    <scope>NUCLEOTIDE SEQUENCE [LARGE SCALE GENOMIC DNA]</scope>
    <source>
        <strain evidence="2">DSM 16705 / JCM 18335 / VKM B-2471 / 345-15</strain>
    </source>
</reference>
<dbReference type="GeneID" id="9498722"/>
<dbReference type="AlphaFoldDB" id="D9Q0R0"/>
<keyword evidence="1" id="KW-0808">Transferase</keyword>
<name>D9Q0R0_ACIS3</name>
<dbReference type="InParanoid" id="D9Q0R0"/>
<organism evidence="1 2">
    <name type="scientific">Acidilobus saccharovorans (strain DSM 16705 / JCM 18335 / VKM B-2471 / 345-15)</name>
    <dbReference type="NCBI Taxonomy" id="666510"/>
    <lineage>
        <taxon>Archaea</taxon>
        <taxon>Thermoproteota</taxon>
        <taxon>Thermoprotei</taxon>
        <taxon>Acidilobales</taxon>
        <taxon>Acidilobaceae</taxon>
        <taxon>Acidilobus</taxon>
    </lineage>
</organism>
<dbReference type="GO" id="GO:0016301">
    <property type="term" value="F:kinase activity"/>
    <property type="evidence" value="ECO:0007669"/>
    <property type="project" value="UniProtKB-KW"/>
</dbReference>
<dbReference type="STRING" id="666510.ASAC_0491"/>
<dbReference type="Proteomes" id="UP000000346">
    <property type="component" value="Chromosome"/>
</dbReference>
<accession>D9Q0R0</accession>
<dbReference type="KEGG" id="asc:ASAC_0491"/>
<evidence type="ECO:0000313" key="2">
    <source>
        <dbReference type="Proteomes" id="UP000000346"/>
    </source>
</evidence>
<dbReference type="Gene3D" id="3.40.1190.20">
    <property type="match status" value="1"/>
</dbReference>
<evidence type="ECO:0000313" key="1">
    <source>
        <dbReference type="EMBL" id="ADL18898.1"/>
    </source>
</evidence>